<evidence type="ECO:0000256" key="6">
    <source>
        <dbReference type="ARBA" id="ARBA00023235"/>
    </source>
</evidence>
<keyword evidence="6 9" id="KW-0413">Isomerase</keyword>
<comment type="similarity">
    <text evidence="2 9">Belongs to the NAD(P)-dependent epimerase/dehydratase family. Fucose synthase subfamily.</text>
</comment>
<dbReference type="InterPro" id="IPR028614">
    <property type="entry name" value="GDP_fucose/colitose_synth"/>
</dbReference>
<dbReference type="RefSeq" id="WP_090192109.1">
    <property type="nucleotide sequence ID" value="NZ_FOTF01000051.1"/>
</dbReference>
<feature type="site" description="Important for catalytic activity" evidence="9">
    <location>
        <position position="108"/>
    </location>
</feature>
<dbReference type="AlphaFoldDB" id="A0A1I4JYS6"/>
<dbReference type="Gene3D" id="3.90.25.10">
    <property type="entry name" value="UDP-galactose 4-epimerase, domain 1"/>
    <property type="match status" value="1"/>
</dbReference>
<evidence type="ECO:0000256" key="3">
    <source>
        <dbReference type="ARBA" id="ARBA00012371"/>
    </source>
</evidence>
<feature type="binding site" evidence="9">
    <location>
        <position position="180"/>
    </location>
    <ligand>
        <name>NADP(+)</name>
        <dbReference type="ChEBI" id="CHEBI:58349"/>
    </ligand>
</feature>
<evidence type="ECO:0000256" key="2">
    <source>
        <dbReference type="ARBA" id="ARBA00005959"/>
    </source>
</evidence>
<proteinExistence type="inferred from homology"/>
<feature type="binding site" evidence="9">
    <location>
        <position position="203"/>
    </location>
    <ligand>
        <name>substrate</name>
    </ligand>
</feature>
<dbReference type="GO" id="GO:0042351">
    <property type="term" value="P:'de novo' GDP-L-fucose biosynthetic process"/>
    <property type="evidence" value="ECO:0007669"/>
    <property type="project" value="UniProtKB-UniRule"/>
</dbReference>
<dbReference type="SUPFAM" id="SSF51735">
    <property type="entry name" value="NAD(P)-binding Rossmann-fold domains"/>
    <property type="match status" value="1"/>
</dbReference>
<feature type="domain" description="NAD-dependent epimerase/dehydratase" evidence="10">
    <location>
        <begin position="3"/>
        <end position="228"/>
    </location>
</feature>
<dbReference type="GO" id="GO:0050577">
    <property type="term" value="F:GDP-L-fucose synthase activity"/>
    <property type="evidence" value="ECO:0007669"/>
    <property type="project" value="UniProtKB-UniRule"/>
</dbReference>
<dbReference type="InterPro" id="IPR036291">
    <property type="entry name" value="NAD(P)-bd_dom_sf"/>
</dbReference>
<dbReference type="CDD" id="cd05239">
    <property type="entry name" value="GDP_FS_SDR_e"/>
    <property type="match status" value="1"/>
</dbReference>
<keyword evidence="12" id="KW-1185">Reference proteome</keyword>
<name>A0A1I4JYS6_9RHOB</name>
<comment type="function">
    <text evidence="9">Catalyzes the two-step NADP-dependent conversion of GDP-4-dehydro-6-deoxy-D-mannose to GDP-fucose, involving an epimerase and a reductase reaction.</text>
</comment>
<dbReference type="Gene3D" id="3.40.50.720">
    <property type="entry name" value="NAD(P)-binding Rossmann-like Domain"/>
    <property type="match status" value="1"/>
</dbReference>
<dbReference type="STRING" id="195913.SAMN04488004_1512"/>
<feature type="binding site" evidence="9">
    <location>
        <position position="279"/>
    </location>
    <ligand>
        <name>substrate</name>
    </ligand>
</feature>
<reference evidence="11 12" key="1">
    <citation type="submission" date="2016-10" db="EMBL/GenBank/DDBJ databases">
        <authorList>
            <person name="de Groot N.N."/>
        </authorList>
    </citation>
    <scope>NUCLEOTIDE SEQUENCE [LARGE SCALE GENOMIC DNA]</scope>
    <source>
        <strain evidence="11 12">DSM 16199</strain>
    </source>
</reference>
<feature type="binding site" evidence="9">
    <location>
        <position position="141"/>
    </location>
    <ligand>
        <name>NADP(+)</name>
        <dbReference type="ChEBI" id="CHEBI:58349"/>
    </ligand>
</feature>
<dbReference type="HAMAP" id="MF_00956">
    <property type="entry name" value="GDP_fucose_synth"/>
    <property type="match status" value="1"/>
</dbReference>
<feature type="binding site" evidence="9">
    <location>
        <begin position="106"/>
        <end position="109"/>
    </location>
    <ligand>
        <name>NADP(+)</name>
        <dbReference type="ChEBI" id="CHEBI:58349"/>
    </ligand>
</feature>
<feature type="binding site" evidence="9">
    <location>
        <position position="188"/>
    </location>
    <ligand>
        <name>substrate</name>
    </ligand>
</feature>
<evidence type="ECO:0000256" key="4">
    <source>
        <dbReference type="ARBA" id="ARBA00022857"/>
    </source>
</evidence>
<dbReference type="GO" id="GO:0070401">
    <property type="term" value="F:NADP+ binding"/>
    <property type="evidence" value="ECO:0007669"/>
    <property type="project" value="UniProtKB-UniRule"/>
</dbReference>
<feature type="active site" description="Proton donor/acceptor" evidence="9">
    <location>
        <position position="137"/>
    </location>
</feature>
<organism evidence="11 12">
    <name type="scientific">Loktanella salsilacus</name>
    <dbReference type="NCBI Taxonomy" id="195913"/>
    <lineage>
        <taxon>Bacteria</taxon>
        <taxon>Pseudomonadati</taxon>
        <taxon>Pseudomonadota</taxon>
        <taxon>Alphaproteobacteria</taxon>
        <taxon>Rhodobacterales</taxon>
        <taxon>Roseobacteraceae</taxon>
        <taxon>Loktanella</taxon>
    </lineage>
</organism>
<dbReference type="Pfam" id="PF01370">
    <property type="entry name" value="Epimerase"/>
    <property type="match status" value="1"/>
</dbReference>
<dbReference type="Proteomes" id="UP000199550">
    <property type="component" value="Unassembled WGS sequence"/>
</dbReference>
<comment type="pathway">
    <text evidence="1 9">Nucleotide-sugar biosynthesis; GDP-L-fucose biosynthesis via de novo pathway; GDP-L-fucose from GDP-alpha-D-mannose: step 2/2.</text>
</comment>
<evidence type="ECO:0000313" key="11">
    <source>
        <dbReference type="EMBL" id="SFL71672.1"/>
    </source>
</evidence>
<evidence type="ECO:0000256" key="1">
    <source>
        <dbReference type="ARBA" id="ARBA00004883"/>
    </source>
</evidence>
<evidence type="ECO:0000256" key="7">
    <source>
        <dbReference type="ARBA" id="ARBA00023268"/>
    </source>
</evidence>
<dbReference type="FunFam" id="3.40.50.720:FF:000101">
    <property type="entry name" value="GDP-L-fucose synthase"/>
    <property type="match status" value="1"/>
</dbReference>
<feature type="site" description="Important for catalytic activity" evidence="9">
    <location>
        <position position="110"/>
    </location>
</feature>
<dbReference type="EC" id="1.1.1.271" evidence="3 9"/>
<dbReference type="UniPathway" id="UPA00128">
    <property type="reaction ID" value="UER00191"/>
</dbReference>
<protein>
    <recommendedName>
        <fullName evidence="3 9">GDP-L-fucose synthase</fullName>
        <ecNumber evidence="3 9">1.1.1.271</ecNumber>
    </recommendedName>
    <alternativeName>
        <fullName evidence="9">GDP-4-keto-6-deoxy-D-mannose-3,5-epimerase-4-reductase</fullName>
    </alternativeName>
</protein>
<feature type="binding site" evidence="9">
    <location>
        <begin position="7"/>
        <end position="13"/>
    </location>
    <ligand>
        <name>NADP(+)</name>
        <dbReference type="ChEBI" id="CHEBI:58349"/>
    </ligand>
</feature>
<evidence type="ECO:0000256" key="8">
    <source>
        <dbReference type="ARBA" id="ARBA00051935"/>
    </source>
</evidence>
<evidence type="ECO:0000256" key="9">
    <source>
        <dbReference type="HAMAP-Rule" id="MF_00956"/>
    </source>
</evidence>
<dbReference type="OrthoDB" id="9811425at2"/>
<keyword evidence="4 9" id="KW-0521">NADP</keyword>
<comment type="catalytic activity">
    <reaction evidence="8 9">
        <text>GDP-beta-L-fucose + NADP(+) = GDP-4-dehydro-alpha-D-rhamnose + NADPH + H(+)</text>
        <dbReference type="Rhea" id="RHEA:18885"/>
        <dbReference type="ChEBI" id="CHEBI:15378"/>
        <dbReference type="ChEBI" id="CHEBI:57273"/>
        <dbReference type="ChEBI" id="CHEBI:57783"/>
        <dbReference type="ChEBI" id="CHEBI:57964"/>
        <dbReference type="ChEBI" id="CHEBI:58349"/>
        <dbReference type="EC" id="1.1.1.271"/>
    </reaction>
</comment>
<dbReference type="PANTHER" id="PTHR43238">
    <property type="entry name" value="GDP-L-FUCOSE SYNTHASE"/>
    <property type="match status" value="1"/>
</dbReference>
<keyword evidence="5 9" id="KW-0560">Oxidoreductase</keyword>
<sequence length="326" mass="35647">MRIYIAGHRGMVGGAILRQLQARKDAGEDLTLITRTSAELDLTDQVAVREFMAAEKPDAVILAAAKVGGIIANNTYPAQFIYENLMMECNVIHQAHAAGVQRLLQLGSSCIYPREAPQPMAEDALLTGTLEPTNEPYAIAKIAGIKLCESYNRQYGRDYRSVMPTNLYGPGDNFHPENSHVMPAMIQRFHNAAQAGDAEVVIWGSGKPMREFLHVDDMAAASLFVMDLDKDRYDAETDPMLSHINVGTGQDVTILQLAQLVAKVTGFQGQIVTDPSKPDGAPRKLMDVSRLARMGWTADIALADGVAQTYAWYLEQLDKGAAVRAK</sequence>
<evidence type="ECO:0000259" key="10">
    <source>
        <dbReference type="Pfam" id="PF01370"/>
    </source>
</evidence>
<evidence type="ECO:0000313" key="12">
    <source>
        <dbReference type="Proteomes" id="UP000199550"/>
    </source>
</evidence>
<dbReference type="PANTHER" id="PTHR43238:SF1">
    <property type="entry name" value="GDP-L-FUCOSE SYNTHASE"/>
    <property type="match status" value="1"/>
</dbReference>
<accession>A0A1I4JYS6</accession>
<gene>
    <name evidence="9" type="primary">fcl</name>
    <name evidence="11" type="ORF">SAMN04488004_1512</name>
</gene>
<feature type="binding site" evidence="9">
    <location>
        <begin position="164"/>
        <end position="167"/>
    </location>
    <ligand>
        <name>NADP(+)</name>
        <dbReference type="ChEBI" id="CHEBI:58349"/>
    </ligand>
</feature>
<dbReference type="EMBL" id="FOTF01000051">
    <property type="protein sequence ID" value="SFL71672.1"/>
    <property type="molecule type" value="Genomic_DNA"/>
</dbReference>
<evidence type="ECO:0000256" key="5">
    <source>
        <dbReference type="ARBA" id="ARBA00023002"/>
    </source>
</evidence>
<dbReference type="InterPro" id="IPR001509">
    <property type="entry name" value="Epimerase_deHydtase"/>
</dbReference>
<dbReference type="GO" id="GO:0016853">
    <property type="term" value="F:isomerase activity"/>
    <property type="evidence" value="ECO:0007669"/>
    <property type="project" value="UniProtKB-KW"/>
</dbReference>
<feature type="binding site" evidence="9">
    <location>
        <position position="210"/>
    </location>
    <ligand>
        <name>substrate</name>
    </ligand>
</feature>
<keyword evidence="7 9" id="KW-0511">Multifunctional enzyme</keyword>